<keyword evidence="1" id="KW-1133">Transmembrane helix</keyword>
<keyword evidence="1" id="KW-0472">Membrane</keyword>
<dbReference type="NCBIfam" id="TIGR02893">
    <property type="entry name" value="spore_yabQ"/>
    <property type="match status" value="1"/>
</dbReference>
<name>A0A315XYM2_RUMFL</name>
<feature type="transmembrane region" description="Helical" evidence="1">
    <location>
        <begin position="53"/>
        <end position="71"/>
    </location>
</feature>
<dbReference type="InterPro" id="IPR019074">
    <property type="entry name" value="YabQ"/>
</dbReference>
<evidence type="ECO:0000313" key="2">
    <source>
        <dbReference type="EMBL" id="PWJ11651.1"/>
    </source>
</evidence>
<dbReference type="Pfam" id="PF09578">
    <property type="entry name" value="Spore_YabQ"/>
    <property type="match status" value="1"/>
</dbReference>
<protein>
    <submittedName>
        <fullName evidence="2">Spore cortex biosynthesis protein YabQ</fullName>
    </submittedName>
</protein>
<keyword evidence="1" id="KW-0812">Transmembrane</keyword>
<dbReference type="EMBL" id="QGDI01000009">
    <property type="protein sequence ID" value="PWJ11651.1"/>
    <property type="molecule type" value="Genomic_DNA"/>
</dbReference>
<feature type="transmembrane region" description="Helical" evidence="1">
    <location>
        <begin position="78"/>
        <end position="102"/>
    </location>
</feature>
<dbReference type="RefSeq" id="WP_109727146.1">
    <property type="nucleotide sequence ID" value="NZ_QGDI01000009.1"/>
</dbReference>
<evidence type="ECO:0000256" key="1">
    <source>
        <dbReference type="SAM" id="Phobius"/>
    </source>
</evidence>
<gene>
    <name evidence="2" type="ORF">IE37_02416</name>
</gene>
<organism evidence="2 3">
    <name type="scientific">Ruminococcus flavefaciens</name>
    <dbReference type="NCBI Taxonomy" id="1265"/>
    <lineage>
        <taxon>Bacteria</taxon>
        <taxon>Bacillati</taxon>
        <taxon>Bacillota</taxon>
        <taxon>Clostridia</taxon>
        <taxon>Eubacteriales</taxon>
        <taxon>Oscillospiraceae</taxon>
        <taxon>Ruminococcus</taxon>
    </lineage>
</organism>
<reference evidence="2 3" key="1">
    <citation type="submission" date="2018-05" db="EMBL/GenBank/DDBJ databases">
        <title>The Hungate 1000. A catalogue of reference genomes from the rumen microbiome.</title>
        <authorList>
            <person name="Kelly W."/>
        </authorList>
    </citation>
    <scope>NUCLEOTIDE SEQUENCE [LARGE SCALE GENOMIC DNA]</scope>
    <source>
        <strain evidence="2 3">SAb67</strain>
    </source>
</reference>
<proteinExistence type="predicted"/>
<feature type="transmembrane region" description="Helical" evidence="1">
    <location>
        <begin position="16"/>
        <end position="41"/>
    </location>
</feature>
<sequence>MRGLENFLSVSEELRLFGISCLIGVALGVVFDVFRAFRLIFPHNSFLTAAEDFAFLGLYALVFAVFSAVFARGETRLYYALGNLLGFAVYMAVVGSVVMSTLRKLLTISGAVLGVVFRPLRGVYILIRAKATAAFVGIYRIIVKPLKKIKIVLLNRRHLLYNKMENKKRKNVKSVVEKNET</sequence>
<feature type="transmembrane region" description="Helical" evidence="1">
    <location>
        <begin position="122"/>
        <end position="142"/>
    </location>
</feature>
<dbReference type="OrthoDB" id="9801633at2"/>
<dbReference type="Proteomes" id="UP000245720">
    <property type="component" value="Unassembled WGS sequence"/>
</dbReference>
<accession>A0A315XYM2</accession>
<evidence type="ECO:0000313" key="3">
    <source>
        <dbReference type="Proteomes" id="UP000245720"/>
    </source>
</evidence>
<dbReference type="AlphaFoldDB" id="A0A315XYM2"/>
<comment type="caution">
    <text evidence="2">The sequence shown here is derived from an EMBL/GenBank/DDBJ whole genome shotgun (WGS) entry which is preliminary data.</text>
</comment>